<gene>
    <name evidence="4" type="ORF">BK138_31025</name>
</gene>
<feature type="domain" description="DUF5808" evidence="3">
    <location>
        <begin position="324"/>
        <end position="349"/>
    </location>
</feature>
<feature type="transmembrane region" description="Helical" evidence="1">
    <location>
        <begin position="54"/>
        <end position="76"/>
    </location>
</feature>
<evidence type="ECO:0000313" key="4">
    <source>
        <dbReference type="EMBL" id="OMF48793.1"/>
    </source>
</evidence>
<feature type="transmembrane region" description="Helical" evidence="1">
    <location>
        <begin position="236"/>
        <end position="254"/>
    </location>
</feature>
<evidence type="ECO:0000256" key="1">
    <source>
        <dbReference type="SAM" id="Phobius"/>
    </source>
</evidence>
<dbReference type="Proteomes" id="UP000187172">
    <property type="component" value="Unassembled WGS sequence"/>
</dbReference>
<proteinExistence type="predicted"/>
<protein>
    <submittedName>
        <fullName evidence="4">Uncharacterized protein</fullName>
    </submittedName>
</protein>
<dbReference type="PANTHER" id="PTHR37810">
    <property type="entry name" value="IMMUNITY PROTEIN SDPI"/>
    <property type="match status" value="1"/>
</dbReference>
<evidence type="ECO:0000313" key="5">
    <source>
        <dbReference type="Proteomes" id="UP000187172"/>
    </source>
</evidence>
<sequence length="367" mass="40935">MYWISVLFLIAMFVPLSLSLICMPYLTRETVSFGVSVSEAVYHSAPLRGMRRQYVWTSSVAYGVLLIACLFAMLTVPEKQQPSIISGFVVLLIAASAVINLIFYTKMKRFKATLPPETLNPSVVAVDTSFRSGNKLVWSNKWFLIHGAIALISAALALAYYDKIPDTLNMKFNWQGEVTRTAAKSYRTVLGLNLMQLVMIGIFMTTNWSILRSKQQLDPANPQQSVRRNAAFRRRWSMFNVAAGLMMVLLFSFVQYNMIYPLSREVMMLVSLMMPLLIVVLAIVLAFSTGQGGRRIGGPSSGSGATHVVNDDKYWKLGNIYFNPQDPALFVEKRMGIGWTVNFGRPGAWIFLVGILAVIIIAARVAS</sequence>
<feature type="transmembrane region" description="Helical" evidence="1">
    <location>
        <begin position="142"/>
        <end position="161"/>
    </location>
</feature>
<keyword evidence="1" id="KW-0472">Membrane</keyword>
<keyword evidence="5" id="KW-1185">Reference proteome</keyword>
<dbReference type="GO" id="GO:0009636">
    <property type="term" value="P:response to toxic substance"/>
    <property type="evidence" value="ECO:0007669"/>
    <property type="project" value="TreeGrafter"/>
</dbReference>
<keyword evidence="1" id="KW-1133">Transmembrane helix</keyword>
<dbReference type="InterPro" id="IPR012867">
    <property type="entry name" value="DUF1648"/>
</dbReference>
<dbReference type="RefSeq" id="WP_076175818.1">
    <property type="nucleotide sequence ID" value="NZ_MRTP01000016.1"/>
</dbReference>
<evidence type="ECO:0000259" key="2">
    <source>
        <dbReference type="Pfam" id="PF07853"/>
    </source>
</evidence>
<feature type="transmembrane region" description="Helical" evidence="1">
    <location>
        <begin position="6"/>
        <end position="26"/>
    </location>
</feature>
<dbReference type="AlphaFoldDB" id="A0A1R1EAF1"/>
<dbReference type="EMBL" id="MRTP01000016">
    <property type="protein sequence ID" value="OMF48793.1"/>
    <property type="molecule type" value="Genomic_DNA"/>
</dbReference>
<feature type="transmembrane region" description="Helical" evidence="1">
    <location>
        <begin position="82"/>
        <end position="104"/>
    </location>
</feature>
<name>A0A1R1EAF1_9BACL</name>
<feature type="transmembrane region" description="Helical" evidence="1">
    <location>
        <begin position="266"/>
        <end position="287"/>
    </location>
</feature>
<dbReference type="InterPro" id="IPR014574">
    <property type="entry name" value="UCP032908"/>
</dbReference>
<dbReference type="Pfam" id="PF19124">
    <property type="entry name" value="DUF5808"/>
    <property type="match status" value="1"/>
</dbReference>
<dbReference type="PIRSF" id="PIRSF032908">
    <property type="entry name" value="UCP032908"/>
    <property type="match status" value="1"/>
</dbReference>
<feature type="domain" description="DUF1648" evidence="2">
    <location>
        <begin position="149"/>
        <end position="196"/>
    </location>
</feature>
<dbReference type="Pfam" id="PF07853">
    <property type="entry name" value="DUF1648"/>
    <property type="match status" value="1"/>
</dbReference>
<evidence type="ECO:0000259" key="3">
    <source>
        <dbReference type="Pfam" id="PF19124"/>
    </source>
</evidence>
<dbReference type="STRING" id="297318.BK138_31025"/>
<keyword evidence="1" id="KW-0812">Transmembrane</keyword>
<feature type="transmembrane region" description="Helical" evidence="1">
    <location>
        <begin position="348"/>
        <end position="366"/>
    </location>
</feature>
<organism evidence="4 5">
    <name type="scientific">Paenibacillus rhizosphaerae</name>
    <dbReference type="NCBI Taxonomy" id="297318"/>
    <lineage>
        <taxon>Bacteria</taxon>
        <taxon>Bacillati</taxon>
        <taxon>Bacillota</taxon>
        <taxon>Bacilli</taxon>
        <taxon>Bacillales</taxon>
        <taxon>Paenibacillaceae</taxon>
        <taxon>Paenibacillus</taxon>
    </lineage>
</organism>
<dbReference type="PANTHER" id="PTHR37810:SF9">
    <property type="entry name" value="MEMBRANE PROTEIN"/>
    <property type="match status" value="1"/>
</dbReference>
<dbReference type="InterPro" id="IPR043831">
    <property type="entry name" value="DUF5808"/>
</dbReference>
<comment type="caution">
    <text evidence="4">The sequence shown here is derived from an EMBL/GenBank/DDBJ whole genome shotgun (WGS) entry which is preliminary data.</text>
</comment>
<accession>A0A1R1EAF1</accession>
<reference evidence="4 5" key="1">
    <citation type="submission" date="2016-11" db="EMBL/GenBank/DDBJ databases">
        <title>Paenibacillus species isolates.</title>
        <authorList>
            <person name="Beno S.M."/>
        </authorList>
    </citation>
    <scope>NUCLEOTIDE SEQUENCE [LARGE SCALE GENOMIC DNA]</scope>
    <source>
        <strain evidence="4 5">FSL R5-0378</strain>
    </source>
</reference>
<feature type="transmembrane region" description="Helical" evidence="1">
    <location>
        <begin position="194"/>
        <end position="211"/>
    </location>
</feature>